<keyword evidence="2" id="KW-1185">Reference proteome</keyword>
<proteinExistence type="predicted"/>
<gene>
    <name evidence="1" type="ORF">FWILDA_LOCUS9828</name>
</gene>
<organism evidence="1 2">
    <name type="scientific">Funneliformis geosporum</name>
    <dbReference type="NCBI Taxonomy" id="1117311"/>
    <lineage>
        <taxon>Eukaryota</taxon>
        <taxon>Fungi</taxon>
        <taxon>Fungi incertae sedis</taxon>
        <taxon>Mucoromycota</taxon>
        <taxon>Glomeromycotina</taxon>
        <taxon>Glomeromycetes</taxon>
        <taxon>Glomerales</taxon>
        <taxon>Glomeraceae</taxon>
        <taxon>Funneliformis</taxon>
    </lineage>
</organism>
<dbReference type="AlphaFoldDB" id="A0A9W4WRD1"/>
<name>A0A9W4WRD1_9GLOM</name>
<sequence length="113" mass="12968">SKDGTELTQNFPQLELLLMHIPVDSSECEAVLETFELRRKVYRDYQYHALQQGSLELNVTDWLKKSVLKRTETSGSSGKYKCRKPATTHVLIQTNRLEHPTLSIPEKSKDVHG</sequence>
<evidence type="ECO:0000313" key="1">
    <source>
        <dbReference type="EMBL" id="CAI2180929.1"/>
    </source>
</evidence>
<evidence type="ECO:0000313" key="2">
    <source>
        <dbReference type="Proteomes" id="UP001153678"/>
    </source>
</evidence>
<dbReference type="EMBL" id="CAMKVN010002405">
    <property type="protein sequence ID" value="CAI2180929.1"/>
    <property type="molecule type" value="Genomic_DNA"/>
</dbReference>
<accession>A0A9W4WRD1</accession>
<protein>
    <submittedName>
        <fullName evidence="1">16364_t:CDS:1</fullName>
    </submittedName>
</protein>
<reference evidence="1" key="1">
    <citation type="submission" date="2022-08" db="EMBL/GenBank/DDBJ databases">
        <authorList>
            <person name="Kallberg Y."/>
            <person name="Tangrot J."/>
            <person name="Rosling A."/>
        </authorList>
    </citation>
    <scope>NUCLEOTIDE SEQUENCE</scope>
    <source>
        <strain evidence="1">Wild A</strain>
    </source>
</reference>
<feature type="non-terminal residue" evidence="1">
    <location>
        <position position="113"/>
    </location>
</feature>
<dbReference type="Proteomes" id="UP001153678">
    <property type="component" value="Unassembled WGS sequence"/>
</dbReference>
<comment type="caution">
    <text evidence="1">The sequence shown here is derived from an EMBL/GenBank/DDBJ whole genome shotgun (WGS) entry which is preliminary data.</text>
</comment>